<dbReference type="Gene3D" id="1.10.489.10">
    <property type="entry name" value="Chloroperoxidase-like"/>
    <property type="match status" value="1"/>
</dbReference>
<evidence type="ECO:0000313" key="12">
    <source>
        <dbReference type="Proteomes" id="UP000011715"/>
    </source>
</evidence>
<evidence type="ECO:0000256" key="1">
    <source>
        <dbReference type="ARBA" id="ARBA00001970"/>
    </source>
</evidence>
<reference evidence="10" key="1">
    <citation type="submission" date="2010-05" db="EMBL/GenBank/DDBJ databases">
        <title>The Genome Sequence of Magnaporthe poae strain ATCC 64411.</title>
        <authorList>
            <consortium name="The Broad Institute Genome Sequencing Platform"/>
            <consortium name="Broad Institute Genome Sequencing Center for Infectious Disease"/>
            <person name="Ma L.-J."/>
            <person name="Dead R."/>
            <person name="Young S."/>
            <person name="Zeng Q."/>
            <person name="Koehrsen M."/>
            <person name="Alvarado L."/>
            <person name="Berlin A."/>
            <person name="Chapman S.B."/>
            <person name="Chen Z."/>
            <person name="Freedman E."/>
            <person name="Gellesch M."/>
            <person name="Goldberg J."/>
            <person name="Griggs A."/>
            <person name="Gujja S."/>
            <person name="Heilman E.R."/>
            <person name="Heiman D."/>
            <person name="Hepburn T."/>
            <person name="Howarth C."/>
            <person name="Jen D."/>
            <person name="Larson L."/>
            <person name="Mehta T."/>
            <person name="Neiman D."/>
            <person name="Pearson M."/>
            <person name="Roberts A."/>
            <person name="Saif S."/>
            <person name="Shea T."/>
            <person name="Shenoy N."/>
            <person name="Sisk P."/>
            <person name="Stolte C."/>
            <person name="Sykes S."/>
            <person name="Walk T."/>
            <person name="White J."/>
            <person name="Yandava C."/>
            <person name="Haas B."/>
            <person name="Nusbaum C."/>
            <person name="Birren B."/>
        </authorList>
    </citation>
    <scope>NUCLEOTIDE SEQUENCE</scope>
    <source>
        <strain evidence="10">ATCC 64411</strain>
    </source>
</reference>
<organism evidence="11 12">
    <name type="scientific">Magnaporthiopsis poae (strain ATCC 64411 / 73-15)</name>
    <name type="common">Kentucky bluegrass fungus</name>
    <name type="synonym">Magnaporthe poae</name>
    <dbReference type="NCBI Taxonomy" id="644358"/>
    <lineage>
        <taxon>Eukaryota</taxon>
        <taxon>Fungi</taxon>
        <taxon>Dikarya</taxon>
        <taxon>Ascomycota</taxon>
        <taxon>Pezizomycotina</taxon>
        <taxon>Sordariomycetes</taxon>
        <taxon>Sordariomycetidae</taxon>
        <taxon>Magnaporthales</taxon>
        <taxon>Magnaporthaceae</taxon>
        <taxon>Magnaporthiopsis</taxon>
    </lineage>
</organism>
<dbReference type="PANTHER" id="PTHR33577">
    <property type="entry name" value="STERIGMATOCYSTIN BIOSYNTHESIS PEROXIDASE STCC-RELATED"/>
    <property type="match status" value="1"/>
</dbReference>
<proteinExistence type="inferred from homology"/>
<dbReference type="PROSITE" id="PS51405">
    <property type="entry name" value="HEME_HALOPEROXIDASE"/>
    <property type="match status" value="1"/>
</dbReference>
<reference evidence="11" key="4">
    <citation type="journal article" date="2015" name="G3 (Bethesda)">
        <title>Genome sequences of three phytopathogenic species of the Magnaporthaceae family of fungi.</title>
        <authorList>
            <person name="Okagaki L.H."/>
            <person name="Nunes C.C."/>
            <person name="Sailsbery J."/>
            <person name="Clay B."/>
            <person name="Brown D."/>
            <person name="John T."/>
            <person name="Oh Y."/>
            <person name="Young N."/>
            <person name="Fitzgerald M."/>
            <person name="Haas B.J."/>
            <person name="Zeng Q."/>
            <person name="Young S."/>
            <person name="Adiconis X."/>
            <person name="Fan L."/>
            <person name="Levin J.Z."/>
            <person name="Mitchell T.K."/>
            <person name="Okubara P.A."/>
            <person name="Farman M.L."/>
            <person name="Kohn L.M."/>
            <person name="Birren B."/>
            <person name="Ma L.-J."/>
            <person name="Dean R.A."/>
        </authorList>
    </citation>
    <scope>NUCLEOTIDE SEQUENCE</scope>
    <source>
        <strain evidence="11">ATCC 64411 / 73-15</strain>
    </source>
</reference>
<dbReference type="Proteomes" id="UP000011715">
    <property type="component" value="Unassembled WGS sequence"/>
</dbReference>
<dbReference type="GO" id="GO:0004601">
    <property type="term" value="F:peroxidase activity"/>
    <property type="evidence" value="ECO:0007669"/>
    <property type="project" value="UniProtKB-KW"/>
</dbReference>
<evidence type="ECO:0000259" key="9">
    <source>
        <dbReference type="PROSITE" id="PS51405"/>
    </source>
</evidence>
<dbReference type="EMBL" id="GL877028">
    <property type="protein sequence ID" value="KLU92937.1"/>
    <property type="molecule type" value="Genomic_DNA"/>
</dbReference>
<dbReference type="STRING" id="644358.A0A0C4EGE8"/>
<accession>A0A0C4EGE8</accession>
<keyword evidence="6" id="KW-0408">Iron</keyword>
<evidence type="ECO:0000256" key="2">
    <source>
        <dbReference type="ARBA" id="ARBA00022559"/>
    </source>
</evidence>
<dbReference type="OrthoDB" id="407298at2759"/>
<comment type="cofactor">
    <cofactor evidence="1">
        <name>heme b</name>
        <dbReference type="ChEBI" id="CHEBI:60344"/>
    </cofactor>
</comment>
<keyword evidence="12" id="KW-1185">Reference proteome</keyword>
<evidence type="ECO:0000313" key="10">
    <source>
        <dbReference type="EMBL" id="KLU92937.1"/>
    </source>
</evidence>
<gene>
    <name evidence="10" type="ORF">MAPG_11885</name>
</gene>
<dbReference type="Pfam" id="PF01328">
    <property type="entry name" value="Peroxidase_2"/>
    <property type="match status" value="1"/>
</dbReference>
<evidence type="ECO:0000313" key="11">
    <source>
        <dbReference type="EnsemblFungi" id="MAPG_11885T0"/>
    </source>
</evidence>
<dbReference type="eggNOG" id="ENOG502S5K7">
    <property type="taxonomic scope" value="Eukaryota"/>
</dbReference>
<name>A0A0C4EGE8_MAGP6</name>
<evidence type="ECO:0000256" key="3">
    <source>
        <dbReference type="ARBA" id="ARBA00022617"/>
    </source>
</evidence>
<keyword evidence="8" id="KW-0732">Signal</keyword>
<dbReference type="InterPro" id="IPR036851">
    <property type="entry name" value="Chloroperoxidase-like_sf"/>
</dbReference>
<dbReference type="GO" id="GO:0046872">
    <property type="term" value="F:metal ion binding"/>
    <property type="evidence" value="ECO:0007669"/>
    <property type="project" value="UniProtKB-KW"/>
</dbReference>
<keyword evidence="5" id="KW-0560">Oxidoreductase</keyword>
<keyword evidence="4" id="KW-0479">Metal-binding</keyword>
<dbReference type="VEuPathDB" id="FungiDB:MAPG_11885"/>
<dbReference type="OMA" id="NTHGVIE"/>
<reference evidence="12" key="2">
    <citation type="submission" date="2010-05" db="EMBL/GenBank/DDBJ databases">
        <title>The genome sequence of Magnaporthe poae strain ATCC 64411.</title>
        <authorList>
            <person name="Ma L.-J."/>
            <person name="Dead R."/>
            <person name="Young S."/>
            <person name="Zeng Q."/>
            <person name="Koehrsen M."/>
            <person name="Alvarado L."/>
            <person name="Berlin A."/>
            <person name="Chapman S.B."/>
            <person name="Chen Z."/>
            <person name="Freedman E."/>
            <person name="Gellesch M."/>
            <person name="Goldberg J."/>
            <person name="Griggs A."/>
            <person name="Gujja S."/>
            <person name="Heilman E.R."/>
            <person name="Heiman D."/>
            <person name="Hepburn T."/>
            <person name="Howarth C."/>
            <person name="Jen D."/>
            <person name="Larson L."/>
            <person name="Mehta T."/>
            <person name="Neiman D."/>
            <person name="Pearson M."/>
            <person name="Roberts A."/>
            <person name="Saif S."/>
            <person name="Shea T."/>
            <person name="Shenoy N."/>
            <person name="Sisk P."/>
            <person name="Stolte C."/>
            <person name="Sykes S."/>
            <person name="Walk T."/>
            <person name="White J."/>
            <person name="Yandava C."/>
            <person name="Haas B."/>
            <person name="Nusbaum C."/>
            <person name="Birren B."/>
        </authorList>
    </citation>
    <scope>NUCLEOTIDE SEQUENCE [LARGE SCALE GENOMIC DNA]</scope>
    <source>
        <strain evidence="12">ATCC 64411 / 73-15</strain>
    </source>
</reference>
<feature type="signal peptide" evidence="8">
    <location>
        <begin position="1"/>
        <end position="18"/>
    </location>
</feature>
<sequence length="257" mass="28060">MRGFAVFLLALLAELCYAYGPEVHAAVGRHDTNKYRFRAPRKGDRRSACPVLNALANHGYIPRSGRNVSGEQYASGLEKAINFERPIFQGLIDVGLTLSTTGNNNTFHLNDIDKHGAIEHDASLSRNDVFLGDQSSFNPTIWNATKAWFPDPLVTYGHLGRALGQRILAANASNPGFNLTEAQKGVAITASAFVLLLFGNGTEGNADRRQIRVLFEEERLPFKEGYRTPDRPVTAAQVGEAVAKLTEAVPTKLQGIP</sequence>
<evidence type="ECO:0000256" key="7">
    <source>
        <dbReference type="ARBA" id="ARBA00025795"/>
    </source>
</evidence>
<keyword evidence="2" id="KW-0575">Peroxidase</keyword>
<reference evidence="11" key="5">
    <citation type="submission" date="2015-06" db="UniProtKB">
        <authorList>
            <consortium name="EnsemblFungi"/>
        </authorList>
    </citation>
    <scope>IDENTIFICATION</scope>
    <source>
        <strain evidence="11">ATCC 64411</strain>
    </source>
</reference>
<keyword evidence="3" id="KW-0349">Heme</keyword>
<dbReference type="EMBL" id="ADBL01002959">
    <property type="status" value="NOT_ANNOTATED_CDS"/>
    <property type="molecule type" value="Genomic_DNA"/>
</dbReference>
<evidence type="ECO:0000256" key="4">
    <source>
        <dbReference type="ARBA" id="ARBA00022723"/>
    </source>
</evidence>
<evidence type="ECO:0000256" key="5">
    <source>
        <dbReference type="ARBA" id="ARBA00023002"/>
    </source>
</evidence>
<dbReference type="PANTHER" id="PTHR33577:SF19">
    <property type="entry name" value="HEME HALOPEROXIDASE FAMILY PROFILE DOMAIN-CONTAINING PROTEIN-RELATED"/>
    <property type="match status" value="1"/>
</dbReference>
<comment type="similarity">
    <text evidence="7">Belongs to the chloroperoxidase family.</text>
</comment>
<feature type="chain" id="PRO_5009386081" description="Heme haloperoxidase family profile domain-containing protein" evidence="8">
    <location>
        <begin position="19"/>
        <end position="257"/>
    </location>
</feature>
<dbReference type="EnsemblFungi" id="MAPG_11885T0">
    <property type="protein sequence ID" value="MAPG_11885T0"/>
    <property type="gene ID" value="MAPG_11885"/>
</dbReference>
<evidence type="ECO:0000256" key="6">
    <source>
        <dbReference type="ARBA" id="ARBA00023004"/>
    </source>
</evidence>
<feature type="domain" description="Heme haloperoxidase family profile" evidence="9">
    <location>
        <begin position="33"/>
        <end position="240"/>
    </location>
</feature>
<dbReference type="InterPro" id="IPR000028">
    <property type="entry name" value="Chloroperoxidase"/>
</dbReference>
<dbReference type="AlphaFoldDB" id="A0A0C4EGE8"/>
<reference evidence="10" key="3">
    <citation type="submission" date="2011-03" db="EMBL/GenBank/DDBJ databases">
        <title>Annotation of Magnaporthe poae ATCC 64411.</title>
        <authorList>
            <person name="Ma L.-J."/>
            <person name="Dead R."/>
            <person name="Young S.K."/>
            <person name="Zeng Q."/>
            <person name="Gargeya S."/>
            <person name="Fitzgerald M."/>
            <person name="Haas B."/>
            <person name="Abouelleil A."/>
            <person name="Alvarado L."/>
            <person name="Arachchi H.M."/>
            <person name="Berlin A."/>
            <person name="Brown A."/>
            <person name="Chapman S.B."/>
            <person name="Chen Z."/>
            <person name="Dunbar C."/>
            <person name="Freedman E."/>
            <person name="Gearin G."/>
            <person name="Gellesch M."/>
            <person name="Goldberg J."/>
            <person name="Griggs A."/>
            <person name="Gujja S."/>
            <person name="Heiman D."/>
            <person name="Howarth C."/>
            <person name="Larson L."/>
            <person name="Lui A."/>
            <person name="MacDonald P.J.P."/>
            <person name="Mehta T."/>
            <person name="Montmayeur A."/>
            <person name="Murphy C."/>
            <person name="Neiman D."/>
            <person name="Pearson M."/>
            <person name="Priest M."/>
            <person name="Roberts A."/>
            <person name="Saif S."/>
            <person name="Shea T."/>
            <person name="Shenoy N."/>
            <person name="Sisk P."/>
            <person name="Stolte C."/>
            <person name="Sykes S."/>
            <person name="Yandava C."/>
            <person name="Wortman J."/>
            <person name="Nusbaum C."/>
            <person name="Birren B."/>
        </authorList>
    </citation>
    <scope>NUCLEOTIDE SEQUENCE</scope>
    <source>
        <strain evidence="10">ATCC 64411</strain>
    </source>
</reference>
<protein>
    <recommendedName>
        <fullName evidence="9">Heme haloperoxidase family profile domain-containing protein</fullName>
    </recommendedName>
</protein>
<evidence type="ECO:0000256" key="8">
    <source>
        <dbReference type="SAM" id="SignalP"/>
    </source>
</evidence>
<dbReference type="SUPFAM" id="SSF47571">
    <property type="entry name" value="Cloroperoxidase"/>
    <property type="match status" value="1"/>
</dbReference>